<dbReference type="PANTHER" id="PTHR10098">
    <property type="entry name" value="RAPSYN-RELATED"/>
    <property type="match status" value="1"/>
</dbReference>
<dbReference type="PRINTS" id="PR00364">
    <property type="entry name" value="DISEASERSIST"/>
</dbReference>
<sequence>MPEFEARDRAQQVNIGGDNTGPVTVTTMHQTTPPPRPVVTATLRRDAATFVGRDQELKRILRAAGSGRVVSIHTIDGMAGVGKTALAVRAAHKLKARFPDGQYFVSLHAHTPGQAPADPFEVLAGLLGDLGVDPHALPDTLSGRCDLWRDRLAGKRILLVLDDARDHAQIEPLLPGGYECLTLVTSRRRLVALDGALPLALDVLEPEPAGALFITLAGREVGSDADRVAVADIVRRCGYLPLAIVLLAGRLAHHPAWSITELASEFAAADRLAALEAGDRAVRAAFTLSYRDLTSRQQLLFRRVGLHPGRDFEAAAAAALADIPVKVAQGELEALYVDHLLEETLPGRYRLHDLLRDYVRTLVTSAPVIDNDRAVDRLLDYYQRTADAAEHYLPHRTRFASAQPTVTDFHDRVGASAWMHRERANLLACLELTATDQPARMVELTGVLAGMLDRDGTWLHARRLHERAVEVAARLGDRIGQANALTNLGIVCEQTGDYQEAADLHRQALKIFQDSDHWHGQADVLTTLGVMQTWTANYREAADLLRQALRICQDIGYRSGEATALGALGLVGTWTGDYEKAAALQQRALEMAQNVGHRYSEIFSCVGLGLMRMWTGKYDEATRMQQRALEISREIGSRVGQADVLTNLGLIQICTGNYREAADLSRHALAMCQDIGFRRGEAGALIVLGQVWIGIGNFDEAAALEQRALEISRDIRFRWGESLASLCLGLVRTWTGKYDEADPLQQRALEISREVDDRYTQASVLGALGLLRARTGDYRKAADLYQQAVTLSREIGYRFVEATALTGLGLVRVRTGDYREAADLYQRALTLSREIGNRSIEASALRGLGVVRAWTGDYGQAADLYEQALGIHREIGHRRGEVIALNELGTLLCETGCVHDALKAFTTAHDMAREIGSRREQARALDGLVRCQVTLSATDTALPNLAEARDLYRKIGAPEADTAAAYPTELQASPQHS</sequence>
<protein>
    <submittedName>
        <fullName evidence="3">Tetratricopeptide repeat protein</fullName>
    </submittedName>
</protein>
<dbReference type="PANTHER" id="PTHR10098:SF108">
    <property type="entry name" value="TETRATRICOPEPTIDE REPEAT PROTEIN 28"/>
    <property type="match status" value="1"/>
</dbReference>
<dbReference type="SUPFAM" id="SSF48452">
    <property type="entry name" value="TPR-like"/>
    <property type="match status" value="3"/>
</dbReference>
<dbReference type="SUPFAM" id="SSF52540">
    <property type="entry name" value="P-loop containing nucleoside triphosphate hydrolases"/>
    <property type="match status" value="1"/>
</dbReference>
<accession>A0ABW6RVC5</accession>
<evidence type="ECO:0000313" key="3">
    <source>
        <dbReference type="EMBL" id="MFF3567956.1"/>
    </source>
</evidence>
<dbReference type="EMBL" id="JBIAQY010000003">
    <property type="protein sequence ID" value="MFF3567956.1"/>
    <property type="molecule type" value="Genomic_DNA"/>
</dbReference>
<dbReference type="InterPro" id="IPR027417">
    <property type="entry name" value="P-loop_NTPase"/>
</dbReference>
<feature type="repeat" description="TPR" evidence="1">
    <location>
        <begin position="762"/>
        <end position="795"/>
    </location>
</feature>
<gene>
    <name evidence="3" type="ORF">ACFYXQ_09280</name>
</gene>
<feature type="repeat" description="TPR" evidence="1">
    <location>
        <begin position="482"/>
        <end position="515"/>
    </location>
</feature>
<dbReference type="PROSITE" id="PS50005">
    <property type="entry name" value="TPR"/>
    <property type="match status" value="5"/>
</dbReference>
<keyword evidence="1" id="KW-0802">TPR repeat</keyword>
<evidence type="ECO:0000313" key="4">
    <source>
        <dbReference type="Proteomes" id="UP001601992"/>
    </source>
</evidence>
<proteinExistence type="predicted"/>
<dbReference type="Pfam" id="PF13424">
    <property type="entry name" value="TPR_12"/>
    <property type="match status" value="6"/>
</dbReference>
<feature type="domain" description="NB-ARC" evidence="2">
    <location>
        <begin position="71"/>
        <end position="214"/>
    </location>
</feature>
<feature type="repeat" description="TPR" evidence="1">
    <location>
        <begin position="842"/>
        <end position="875"/>
    </location>
</feature>
<reference evidence="3 4" key="1">
    <citation type="submission" date="2024-10" db="EMBL/GenBank/DDBJ databases">
        <title>The Natural Products Discovery Center: Release of the First 8490 Sequenced Strains for Exploring Actinobacteria Biosynthetic Diversity.</title>
        <authorList>
            <person name="Kalkreuter E."/>
            <person name="Kautsar S.A."/>
            <person name="Yang D."/>
            <person name="Bader C.D."/>
            <person name="Teijaro C.N."/>
            <person name="Fluegel L."/>
            <person name="Davis C.M."/>
            <person name="Simpson J.R."/>
            <person name="Lauterbach L."/>
            <person name="Steele A.D."/>
            <person name="Gui C."/>
            <person name="Meng S."/>
            <person name="Li G."/>
            <person name="Viehrig K."/>
            <person name="Ye F."/>
            <person name="Su P."/>
            <person name="Kiefer A.F."/>
            <person name="Nichols A."/>
            <person name="Cepeda A.J."/>
            <person name="Yan W."/>
            <person name="Fan B."/>
            <person name="Jiang Y."/>
            <person name="Adhikari A."/>
            <person name="Zheng C.-J."/>
            <person name="Schuster L."/>
            <person name="Cowan T.M."/>
            <person name="Smanski M.J."/>
            <person name="Chevrette M.G."/>
            <person name="De Carvalho L.P.S."/>
            <person name="Shen B."/>
        </authorList>
    </citation>
    <scope>NUCLEOTIDE SEQUENCE [LARGE SCALE GENOMIC DNA]</scope>
    <source>
        <strain evidence="3 4">NPDC002593</strain>
    </source>
</reference>
<dbReference type="InterPro" id="IPR019734">
    <property type="entry name" value="TPR_rpt"/>
</dbReference>
<dbReference type="Gene3D" id="1.25.40.10">
    <property type="entry name" value="Tetratricopeptide repeat domain"/>
    <property type="match status" value="3"/>
</dbReference>
<dbReference type="Proteomes" id="UP001601992">
    <property type="component" value="Unassembled WGS sequence"/>
</dbReference>
<dbReference type="SMART" id="SM00028">
    <property type="entry name" value="TPR"/>
    <property type="match status" value="11"/>
</dbReference>
<dbReference type="InterPro" id="IPR011990">
    <property type="entry name" value="TPR-like_helical_dom_sf"/>
</dbReference>
<name>A0ABW6RVC5_9NOCA</name>
<keyword evidence="4" id="KW-1185">Reference proteome</keyword>
<evidence type="ECO:0000256" key="1">
    <source>
        <dbReference type="PROSITE-ProRule" id="PRU00339"/>
    </source>
</evidence>
<feature type="repeat" description="TPR" evidence="1">
    <location>
        <begin position="802"/>
        <end position="835"/>
    </location>
</feature>
<dbReference type="PROSITE" id="PS50293">
    <property type="entry name" value="TPR_REGION"/>
    <property type="match status" value="1"/>
</dbReference>
<feature type="repeat" description="TPR" evidence="1">
    <location>
        <begin position="682"/>
        <end position="715"/>
    </location>
</feature>
<dbReference type="RefSeq" id="WP_387403171.1">
    <property type="nucleotide sequence ID" value="NZ_JBIAQY010000003.1"/>
</dbReference>
<evidence type="ECO:0000259" key="2">
    <source>
        <dbReference type="Pfam" id="PF00931"/>
    </source>
</evidence>
<dbReference type="Gene3D" id="3.40.50.300">
    <property type="entry name" value="P-loop containing nucleotide triphosphate hydrolases"/>
    <property type="match status" value="1"/>
</dbReference>
<dbReference type="InterPro" id="IPR002182">
    <property type="entry name" value="NB-ARC"/>
</dbReference>
<comment type="caution">
    <text evidence="3">The sequence shown here is derived from an EMBL/GenBank/DDBJ whole genome shotgun (WGS) entry which is preliminary data.</text>
</comment>
<organism evidence="3 4">
    <name type="scientific">Nocardia jiangxiensis</name>
    <dbReference type="NCBI Taxonomy" id="282685"/>
    <lineage>
        <taxon>Bacteria</taxon>
        <taxon>Bacillati</taxon>
        <taxon>Actinomycetota</taxon>
        <taxon>Actinomycetes</taxon>
        <taxon>Mycobacteriales</taxon>
        <taxon>Nocardiaceae</taxon>
        <taxon>Nocardia</taxon>
    </lineage>
</organism>
<dbReference type="Pfam" id="PF00931">
    <property type="entry name" value="NB-ARC"/>
    <property type="match status" value="1"/>
</dbReference>